<comment type="similarity">
    <text evidence="2">Belongs to the CLUAP1 family.</text>
</comment>
<evidence type="ECO:0008006" key="11">
    <source>
        <dbReference type="Google" id="ProtNLM"/>
    </source>
</evidence>
<feature type="compositionally biased region" description="Acidic residues" evidence="8">
    <location>
        <begin position="429"/>
        <end position="439"/>
    </location>
</feature>
<dbReference type="EMBL" id="JALLBG020000181">
    <property type="protein sequence ID" value="KAL3760564.1"/>
    <property type="molecule type" value="Genomic_DNA"/>
</dbReference>
<dbReference type="InterPro" id="IPR019366">
    <property type="entry name" value="Clusterin-associated_protein-1"/>
</dbReference>
<evidence type="ECO:0000256" key="3">
    <source>
        <dbReference type="ARBA" id="ARBA00022794"/>
    </source>
</evidence>
<evidence type="ECO:0000256" key="5">
    <source>
        <dbReference type="ARBA" id="ARBA00023069"/>
    </source>
</evidence>
<evidence type="ECO:0000256" key="6">
    <source>
        <dbReference type="ARBA" id="ARBA00023273"/>
    </source>
</evidence>
<proteinExistence type="inferred from homology"/>
<sequence>MNREERSEWFSSTRRQSGQEVFVDSSAQVASMSDHTLKRRLLDTFYAELAGLLTRLKYPLSIPADSFQSPNVELIASILCWLVQMLDPTIPIQTKIGSEDDWSKLLNGIASELSTRFDICVDMSNLYAADDRAVRELVKVASIIDRALQLADEPSTSSEDEIQVKKTIEATNRARSLVEEITAICSRLSSMLENECEDGNDRTNALRFLNSVIGNNASARDHCYATISRNVDMTNSAKDRLDKQCKILISNQHGMEEKIQKKSIDLERTLKRLESLKHVRPAYMDEYEKLEKDLEVEYERYVVRLRNKDYLAGELSSFTQAAIEKRNKSERSRRRMQQQFREDELKVLDGRKDSEIASICDESPRLINSKDSDEIIQVGTDVPEYSNSGSATPKESRSRTNSDGTPSEPSSGDEIYFEGSEMTGSLPSPDDEGDSDSNF</sequence>
<gene>
    <name evidence="9" type="ORF">ACHAWU_009525</name>
</gene>
<protein>
    <recommendedName>
        <fullName evidence="11">Clusterin-associated protein 1</fullName>
    </recommendedName>
</protein>
<evidence type="ECO:0000256" key="4">
    <source>
        <dbReference type="ARBA" id="ARBA00023054"/>
    </source>
</evidence>
<name>A0ABD3M965_9STRA</name>
<evidence type="ECO:0000256" key="1">
    <source>
        <dbReference type="ARBA" id="ARBA00004138"/>
    </source>
</evidence>
<organism evidence="9 10">
    <name type="scientific">Discostella pseudostelligera</name>
    <dbReference type="NCBI Taxonomy" id="259834"/>
    <lineage>
        <taxon>Eukaryota</taxon>
        <taxon>Sar</taxon>
        <taxon>Stramenopiles</taxon>
        <taxon>Ochrophyta</taxon>
        <taxon>Bacillariophyta</taxon>
        <taxon>Coscinodiscophyceae</taxon>
        <taxon>Thalassiosirophycidae</taxon>
        <taxon>Stephanodiscales</taxon>
        <taxon>Stephanodiscaceae</taxon>
        <taxon>Discostella</taxon>
    </lineage>
</organism>
<evidence type="ECO:0000256" key="2">
    <source>
        <dbReference type="ARBA" id="ARBA00008340"/>
    </source>
</evidence>
<dbReference type="GO" id="GO:0030030">
    <property type="term" value="P:cell projection organization"/>
    <property type="evidence" value="ECO:0007669"/>
    <property type="project" value="UniProtKB-KW"/>
</dbReference>
<keyword evidence="5" id="KW-0969">Cilium</keyword>
<evidence type="ECO:0000256" key="7">
    <source>
        <dbReference type="SAM" id="Coils"/>
    </source>
</evidence>
<dbReference type="PANTHER" id="PTHR21547">
    <property type="entry name" value="CLUSTERIN ASSOCIATED PROTEIN 1"/>
    <property type="match status" value="1"/>
</dbReference>
<evidence type="ECO:0000256" key="8">
    <source>
        <dbReference type="SAM" id="MobiDB-lite"/>
    </source>
</evidence>
<dbReference type="PANTHER" id="PTHR21547:SF0">
    <property type="entry name" value="CLUSTERIN-ASSOCIATED PROTEIN 1"/>
    <property type="match status" value="1"/>
</dbReference>
<feature type="region of interest" description="Disordered" evidence="8">
    <location>
        <begin position="379"/>
        <end position="439"/>
    </location>
</feature>
<keyword evidence="3" id="KW-0970">Cilium biogenesis/degradation</keyword>
<evidence type="ECO:0000313" key="10">
    <source>
        <dbReference type="Proteomes" id="UP001530293"/>
    </source>
</evidence>
<dbReference type="Proteomes" id="UP001530293">
    <property type="component" value="Unassembled WGS sequence"/>
</dbReference>
<evidence type="ECO:0000313" key="9">
    <source>
        <dbReference type="EMBL" id="KAL3760564.1"/>
    </source>
</evidence>
<keyword evidence="10" id="KW-1185">Reference proteome</keyword>
<dbReference type="Pfam" id="PF10234">
    <property type="entry name" value="Cluap1"/>
    <property type="match status" value="1"/>
</dbReference>
<reference evidence="9 10" key="1">
    <citation type="submission" date="2024-10" db="EMBL/GenBank/DDBJ databases">
        <title>Updated reference genomes for cyclostephanoid diatoms.</title>
        <authorList>
            <person name="Roberts W.R."/>
            <person name="Alverson A.J."/>
        </authorList>
    </citation>
    <scope>NUCLEOTIDE SEQUENCE [LARGE SCALE GENOMIC DNA]</scope>
    <source>
        <strain evidence="9 10">AJA232-27</strain>
    </source>
</reference>
<accession>A0ABD3M965</accession>
<comment type="caution">
    <text evidence="9">The sequence shown here is derived from an EMBL/GenBank/DDBJ whole genome shotgun (WGS) entry which is preliminary data.</text>
</comment>
<keyword evidence="4 7" id="KW-0175">Coiled coil</keyword>
<dbReference type="GO" id="GO:0005929">
    <property type="term" value="C:cilium"/>
    <property type="evidence" value="ECO:0007669"/>
    <property type="project" value="UniProtKB-SubCell"/>
</dbReference>
<dbReference type="AlphaFoldDB" id="A0ABD3M965"/>
<feature type="coiled-coil region" evidence="7">
    <location>
        <begin position="256"/>
        <end position="304"/>
    </location>
</feature>
<comment type="subcellular location">
    <subcellularLocation>
        <location evidence="1">Cell projection</location>
        <location evidence="1">Cilium</location>
    </subcellularLocation>
</comment>
<feature type="compositionally biased region" description="Polar residues" evidence="8">
    <location>
        <begin position="401"/>
        <end position="410"/>
    </location>
</feature>
<keyword evidence="6" id="KW-0966">Cell projection</keyword>